<dbReference type="Pfam" id="PF07690">
    <property type="entry name" value="MFS_1"/>
    <property type="match status" value="1"/>
</dbReference>
<dbReference type="InterPro" id="IPR020846">
    <property type="entry name" value="MFS_dom"/>
</dbReference>
<evidence type="ECO:0000256" key="2">
    <source>
        <dbReference type="ARBA" id="ARBA00022448"/>
    </source>
</evidence>
<keyword evidence="5 6" id="KW-0472">Membrane</keyword>
<evidence type="ECO:0000256" key="5">
    <source>
        <dbReference type="ARBA" id="ARBA00023136"/>
    </source>
</evidence>
<dbReference type="PROSITE" id="PS50850">
    <property type="entry name" value="MFS"/>
    <property type="match status" value="1"/>
</dbReference>
<evidence type="ECO:0000256" key="1">
    <source>
        <dbReference type="ARBA" id="ARBA00004651"/>
    </source>
</evidence>
<dbReference type="SUPFAM" id="SSF103473">
    <property type="entry name" value="MFS general substrate transporter"/>
    <property type="match status" value="1"/>
</dbReference>
<evidence type="ECO:0000313" key="9">
    <source>
        <dbReference type="Proteomes" id="UP001595965"/>
    </source>
</evidence>
<keyword evidence="9" id="KW-1185">Reference proteome</keyword>
<evidence type="ECO:0000256" key="4">
    <source>
        <dbReference type="ARBA" id="ARBA00022989"/>
    </source>
</evidence>
<name>A0ABV8XXW6_9MICC</name>
<dbReference type="EMBL" id="JBHSEN010000001">
    <property type="protein sequence ID" value="MFC4429437.1"/>
    <property type="molecule type" value="Genomic_DNA"/>
</dbReference>
<dbReference type="Proteomes" id="UP001595965">
    <property type="component" value="Unassembled WGS sequence"/>
</dbReference>
<comment type="subcellular location">
    <subcellularLocation>
        <location evidence="1">Cell membrane</location>
        <topology evidence="1">Multi-pass membrane protein</topology>
    </subcellularLocation>
</comment>
<evidence type="ECO:0000256" key="6">
    <source>
        <dbReference type="SAM" id="Phobius"/>
    </source>
</evidence>
<evidence type="ECO:0000259" key="7">
    <source>
        <dbReference type="PROSITE" id="PS50850"/>
    </source>
</evidence>
<feature type="domain" description="Major facilitator superfamily (MFS) profile" evidence="7">
    <location>
        <begin position="1"/>
        <end position="225"/>
    </location>
</feature>
<dbReference type="PANTHER" id="PTHR42718:SF9">
    <property type="entry name" value="MAJOR FACILITATOR SUPERFAMILY MULTIDRUG TRANSPORTER MFSC"/>
    <property type="match status" value="1"/>
</dbReference>
<dbReference type="RefSeq" id="WP_344228404.1">
    <property type="nucleotide sequence ID" value="NZ_BAAALH010000002.1"/>
</dbReference>
<organism evidence="8 9">
    <name type="scientific">Citricoccus alkalitolerans</name>
    <dbReference type="NCBI Taxonomy" id="246603"/>
    <lineage>
        <taxon>Bacteria</taxon>
        <taxon>Bacillati</taxon>
        <taxon>Actinomycetota</taxon>
        <taxon>Actinomycetes</taxon>
        <taxon>Micrococcales</taxon>
        <taxon>Micrococcaceae</taxon>
        <taxon>Citricoccus</taxon>
    </lineage>
</organism>
<keyword evidence="2" id="KW-0813">Transport</keyword>
<dbReference type="Gene3D" id="1.20.1720.10">
    <property type="entry name" value="Multidrug resistance protein D"/>
    <property type="match status" value="1"/>
</dbReference>
<sequence>MAGQVVPTANVHLSYGYRPLVSEAQSTHKNFYYCHQPSPPSRGLAASVWASTTTDMSMLLVARAVQGLAASLTLVVAMSTVLDRFEGAQAAQLFAMLMTVQSLAPVLAPSVGGIIDAAFGWRAVFLVLAGLVVAGMVVALFGVGVAESTLMALAMSSRRTALGSTAALLGAFQMVIASMSTPIVGSIVQAGAAPWLIFLLGSGVVALIIVALSAGRAPAVSDLAH</sequence>
<gene>
    <name evidence="8" type="ORF">ACFO0K_07065</name>
</gene>
<feature type="transmembrane region" description="Helical" evidence="6">
    <location>
        <begin position="121"/>
        <end position="145"/>
    </location>
</feature>
<evidence type="ECO:0000256" key="3">
    <source>
        <dbReference type="ARBA" id="ARBA00022692"/>
    </source>
</evidence>
<proteinExistence type="predicted"/>
<feature type="transmembrane region" description="Helical" evidence="6">
    <location>
        <begin position="60"/>
        <end position="82"/>
    </location>
</feature>
<comment type="caution">
    <text evidence="8">The sequence shown here is derived from an EMBL/GenBank/DDBJ whole genome shotgun (WGS) entry which is preliminary data.</text>
</comment>
<protein>
    <submittedName>
        <fullName evidence="8">MFS transporter</fullName>
    </submittedName>
</protein>
<feature type="transmembrane region" description="Helical" evidence="6">
    <location>
        <begin position="194"/>
        <end position="215"/>
    </location>
</feature>
<reference evidence="9" key="1">
    <citation type="journal article" date="2019" name="Int. J. Syst. Evol. Microbiol.">
        <title>The Global Catalogue of Microorganisms (GCM) 10K type strain sequencing project: providing services to taxonomists for standard genome sequencing and annotation.</title>
        <authorList>
            <consortium name="The Broad Institute Genomics Platform"/>
            <consortium name="The Broad Institute Genome Sequencing Center for Infectious Disease"/>
            <person name="Wu L."/>
            <person name="Ma J."/>
        </authorList>
    </citation>
    <scope>NUCLEOTIDE SEQUENCE [LARGE SCALE GENOMIC DNA]</scope>
    <source>
        <strain evidence="9">CGMCC 1.12125</strain>
    </source>
</reference>
<keyword evidence="3 6" id="KW-0812">Transmembrane</keyword>
<feature type="transmembrane region" description="Helical" evidence="6">
    <location>
        <begin position="166"/>
        <end position="188"/>
    </location>
</feature>
<keyword evidence="4 6" id="KW-1133">Transmembrane helix</keyword>
<evidence type="ECO:0000313" key="8">
    <source>
        <dbReference type="EMBL" id="MFC4429437.1"/>
    </source>
</evidence>
<feature type="transmembrane region" description="Helical" evidence="6">
    <location>
        <begin position="94"/>
        <end position="115"/>
    </location>
</feature>
<accession>A0ABV8XXW6</accession>
<dbReference type="InterPro" id="IPR036259">
    <property type="entry name" value="MFS_trans_sf"/>
</dbReference>
<dbReference type="PANTHER" id="PTHR42718">
    <property type="entry name" value="MAJOR FACILITATOR SUPERFAMILY MULTIDRUG TRANSPORTER MFSC"/>
    <property type="match status" value="1"/>
</dbReference>
<dbReference type="InterPro" id="IPR011701">
    <property type="entry name" value="MFS"/>
</dbReference>